<dbReference type="SMART" id="SM00034">
    <property type="entry name" value="CLECT"/>
    <property type="match status" value="1"/>
</dbReference>
<dbReference type="InterPro" id="IPR001304">
    <property type="entry name" value="C-type_lectin-like"/>
</dbReference>
<proteinExistence type="predicted"/>
<accession>A0AAN9BLT7</accession>
<sequence length="174" mass="19813">MASGWAYFELTSADRPSANGTRQERYAVDHESMTSYRVVTSPPLSWLAARDACNDSNEMLAVLEPVERATFVTRFLRENKKAIMGENDELFCFVGASRPANAWNSIWPASGPDFMWLDGQPVNLTTTASFWADGRPNNLDENDNVLSIKATTTENFRWDDYDDFEKNCYICQRQ</sequence>
<dbReference type="PROSITE" id="PS50041">
    <property type="entry name" value="C_TYPE_LECTIN_2"/>
    <property type="match status" value="1"/>
</dbReference>
<dbReference type="Pfam" id="PF00059">
    <property type="entry name" value="Lectin_C"/>
    <property type="match status" value="1"/>
</dbReference>
<name>A0AAN9BLT7_9CAEN</name>
<dbReference type="EMBL" id="JBAMIC010000004">
    <property type="protein sequence ID" value="KAK7107700.1"/>
    <property type="molecule type" value="Genomic_DNA"/>
</dbReference>
<dbReference type="Proteomes" id="UP001374579">
    <property type="component" value="Unassembled WGS sequence"/>
</dbReference>
<dbReference type="InterPro" id="IPR016186">
    <property type="entry name" value="C-type_lectin-like/link_sf"/>
</dbReference>
<keyword evidence="3" id="KW-1185">Reference proteome</keyword>
<comment type="caution">
    <text evidence="2">The sequence shown here is derived from an EMBL/GenBank/DDBJ whole genome shotgun (WGS) entry which is preliminary data.</text>
</comment>
<organism evidence="2 3">
    <name type="scientific">Littorina saxatilis</name>
    <dbReference type="NCBI Taxonomy" id="31220"/>
    <lineage>
        <taxon>Eukaryota</taxon>
        <taxon>Metazoa</taxon>
        <taxon>Spiralia</taxon>
        <taxon>Lophotrochozoa</taxon>
        <taxon>Mollusca</taxon>
        <taxon>Gastropoda</taxon>
        <taxon>Caenogastropoda</taxon>
        <taxon>Littorinimorpha</taxon>
        <taxon>Littorinoidea</taxon>
        <taxon>Littorinidae</taxon>
        <taxon>Littorina</taxon>
    </lineage>
</organism>
<reference evidence="2 3" key="1">
    <citation type="submission" date="2024-02" db="EMBL/GenBank/DDBJ databases">
        <title>Chromosome-scale genome assembly of the rough periwinkle Littorina saxatilis.</title>
        <authorList>
            <person name="De Jode A."/>
            <person name="Faria R."/>
            <person name="Formenti G."/>
            <person name="Sims Y."/>
            <person name="Smith T.P."/>
            <person name="Tracey A."/>
            <person name="Wood J.M.D."/>
            <person name="Zagrodzka Z.B."/>
            <person name="Johannesson K."/>
            <person name="Butlin R.K."/>
            <person name="Leder E.H."/>
        </authorList>
    </citation>
    <scope>NUCLEOTIDE SEQUENCE [LARGE SCALE GENOMIC DNA]</scope>
    <source>
        <strain evidence="2">Snail1</strain>
        <tissue evidence="2">Muscle</tissue>
    </source>
</reference>
<dbReference type="SUPFAM" id="SSF56436">
    <property type="entry name" value="C-type lectin-like"/>
    <property type="match status" value="1"/>
</dbReference>
<dbReference type="AlphaFoldDB" id="A0AAN9BLT7"/>
<dbReference type="CDD" id="cd00037">
    <property type="entry name" value="CLECT"/>
    <property type="match status" value="1"/>
</dbReference>
<dbReference type="InterPro" id="IPR016187">
    <property type="entry name" value="CTDL_fold"/>
</dbReference>
<evidence type="ECO:0000313" key="3">
    <source>
        <dbReference type="Proteomes" id="UP001374579"/>
    </source>
</evidence>
<dbReference type="Gene3D" id="3.10.100.10">
    <property type="entry name" value="Mannose-Binding Protein A, subunit A"/>
    <property type="match status" value="1"/>
</dbReference>
<feature type="domain" description="C-type lectin" evidence="1">
    <location>
        <begin position="31"/>
        <end position="172"/>
    </location>
</feature>
<gene>
    <name evidence="2" type="ORF">V1264_015580</name>
</gene>
<protein>
    <recommendedName>
        <fullName evidence="1">C-type lectin domain-containing protein</fullName>
    </recommendedName>
</protein>
<evidence type="ECO:0000259" key="1">
    <source>
        <dbReference type="PROSITE" id="PS50041"/>
    </source>
</evidence>
<evidence type="ECO:0000313" key="2">
    <source>
        <dbReference type="EMBL" id="KAK7107700.1"/>
    </source>
</evidence>